<keyword evidence="2" id="KW-1133">Transmembrane helix</keyword>
<dbReference type="Pfam" id="PF02470">
    <property type="entry name" value="MlaD"/>
    <property type="match status" value="1"/>
</dbReference>
<gene>
    <name evidence="4" type="ORF">I8E28_00920</name>
</gene>
<dbReference type="RefSeq" id="WP_200785981.1">
    <property type="nucleotide sequence ID" value="NZ_JAEDAO010000001.1"/>
</dbReference>
<evidence type="ECO:0000259" key="3">
    <source>
        <dbReference type="Pfam" id="PF02470"/>
    </source>
</evidence>
<organism evidence="4 5">
    <name type="scientific">Ramlibacter algicola</name>
    <dbReference type="NCBI Taxonomy" id="2795217"/>
    <lineage>
        <taxon>Bacteria</taxon>
        <taxon>Pseudomonadati</taxon>
        <taxon>Pseudomonadota</taxon>
        <taxon>Betaproteobacteria</taxon>
        <taxon>Burkholderiales</taxon>
        <taxon>Comamonadaceae</taxon>
        <taxon>Ramlibacter</taxon>
    </lineage>
</organism>
<keyword evidence="5" id="KW-1185">Reference proteome</keyword>
<reference evidence="4" key="1">
    <citation type="submission" date="2020-12" db="EMBL/GenBank/DDBJ databases">
        <title>Ramlibacter sp. nov., isolated from a freshwater alga, Cryptomonas.</title>
        <authorList>
            <person name="Kim H.M."/>
            <person name="Jeon C.O."/>
        </authorList>
    </citation>
    <scope>NUCLEOTIDE SEQUENCE</scope>
    <source>
        <strain evidence="4">CrO1</strain>
    </source>
</reference>
<comment type="caution">
    <text evidence="4">The sequence shown here is derived from an EMBL/GenBank/DDBJ whole genome shotgun (WGS) entry which is preliminary data.</text>
</comment>
<name>A0A934PYS8_9BURK</name>
<dbReference type="InterPro" id="IPR003399">
    <property type="entry name" value="Mce/MlaD"/>
</dbReference>
<keyword evidence="2" id="KW-0472">Membrane</keyword>
<dbReference type="Proteomes" id="UP000617041">
    <property type="component" value="Unassembled WGS sequence"/>
</dbReference>
<evidence type="ECO:0000313" key="5">
    <source>
        <dbReference type="Proteomes" id="UP000617041"/>
    </source>
</evidence>
<accession>A0A934PYS8</accession>
<dbReference type="EMBL" id="JAEDAO010000001">
    <property type="protein sequence ID" value="MBK0391139.1"/>
    <property type="molecule type" value="Genomic_DNA"/>
</dbReference>
<keyword evidence="2" id="KW-0812">Transmembrane</keyword>
<feature type="transmembrane region" description="Helical" evidence="2">
    <location>
        <begin position="7"/>
        <end position="28"/>
    </location>
</feature>
<feature type="domain" description="Mce/MlaD" evidence="3">
    <location>
        <begin position="38"/>
        <end position="112"/>
    </location>
</feature>
<sequence>MENKAHALAAGIFVVALTVMLLVLGAWLTRDSGPRDAYEISTRESVTGLQEQAPVRYRGVDVGKVTRIGFDPKNQGNVLIRLEIGNGAPVSTDTFATLSFQGVTGLAFVQLDDSGKPAPLLQPNNDAPPRIPLRPGLLAKLTEKGEKILDQVEEITTRVNGLLDDKGGKGLPTAVANVSQAAADLSTLSRNVDQTLAAQFGPRKVDIPSLVKRTDTALASLRDTSEETRSTIHEIGVTARRLNEKDGPIDRLSEGTQALSHAADSFNAATLPRINRVTEDTTRAVRQLSRTVNNINDNPQSLIFGSGRIEPGPGEEGFVSPGGKK</sequence>
<dbReference type="AlphaFoldDB" id="A0A934PYS8"/>
<dbReference type="PANTHER" id="PTHR36698">
    <property type="entry name" value="BLL5892 PROTEIN"/>
    <property type="match status" value="1"/>
</dbReference>
<dbReference type="PANTHER" id="PTHR36698:SF2">
    <property type="entry name" value="MCE_MLAD DOMAIN-CONTAINING PROTEIN"/>
    <property type="match status" value="1"/>
</dbReference>
<protein>
    <submittedName>
        <fullName evidence="4">MCE family protein</fullName>
    </submittedName>
</protein>
<proteinExistence type="predicted"/>
<evidence type="ECO:0000313" key="4">
    <source>
        <dbReference type="EMBL" id="MBK0391139.1"/>
    </source>
</evidence>
<feature type="region of interest" description="Disordered" evidence="1">
    <location>
        <begin position="304"/>
        <end position="325"/>
    </location>
</feature>
<evidence type="ECO:0000256" key="2">
    <source>
        <dbReference type="SAM" id="Phobius"/>
    </source>
</evidence>
<evidence type="ECO:0000256" key="1">
    <source>
        <dbReference type="SAM" id="MobiDB-lite"/>
    </source>
</evidence>